<gene>
    <name evidence="2" type="ORF">GCM10022239_11570</name>
</gene>
<organism evidence="2 3">
    <name type="scientific">Leifsonella bigeumensis</name>
    <dbReference type="NCBI Taxonomy" id="433643"/>
    <lineage>
        <taxon>Bacteria</taxon>
        <taxon>Bacillati</taxon>
        <taxon>Actinomycetota</taxon>
        <taxon>Actinomycetes</taxon>
        <taxon>Micrococcales</taxon>
        <taxon>Microbacteriaceae</taxon>
        <taxon>Leifsonella</taxon>
    </lineage>
</organism>
<dbReference type="Proteomes" id="UP001501004">
    <property type="component" value="Unassembled WGS sequence"/>
</dbReference>
<keyword evidence="3" id="KW-1185">Reference proteome</keyword>
<name>A0ABP7FE95_9MICO</name>
<comment type="caution">
    <text evidence="2">The sequence shown here is derived from an EMBL/GenBank/DDBJ whole genome shotgun (WGS) entry which is preliminary data.</text>
</comment>
<evidence type="ECO:0000256" key="1">
    <source>
        <dbReference type="SAM" id="MobiDB-lite"/>
    </source>
</evidence>
<protein>
    <submittedName>
        <fullName evidence="2">Uncharacterized protein</fullName>
    </submittedName>
</protein>
<evidence type="ECO:0000313" key="3">
    <source>
        <dbReference type="Proteomes" id="UP001501004"/>
    </source>
</evidence>
<proteinExistence type="predicted"/>
<reference evidence="3" key="1">
    <citation type="journal article" date="2019" name="Int. J. Syst. Evol. Microbiol.">
        <title>The Global Catalogue of Microorganisms (GCM) 10K type strain sequencing project: providing services to taxonomists for standard genome sequencing and annotation.</title>
        <authorList>
            <consortium name="The Broad Institute Genomics Platform"/>
            <consortium name="The Broad Institute Genome Sequencing Center for Infectious Disease"/>
            <person name="Wu L."/>
            <person name="Ma J."/>
        </authorList>
    </citation>
    <scope>NUCLEOTIDE SEQUENCE [LARGE SCALE GENOMIC DNA]</scope>
    <source>
        <strain evidence="3">JCM 16949</strain>
    </source>
</reference>
<feature type="region of interest" description="Disordered" evidence="1">
    <location>
        <begin position="97"/>
        <end position="129"/>
    </location>
</feature>
<evidence type="ECO:0000313" key="2">
    <source>
        <dbReference type="EMBL" id="GAA3737526.1"/>
    </source>
</evidence>
<sequence>MHPDAVVQADIHAGGSFIDVPASERDEAYGELAQLRLGQRKSRPALWPMPPVDPQLPRAVDEDIRDCRVRHKGGEFAELGQVPRGWYRLDGAGWPDILRPRPSDSVPSARTPGRTATNRGRASGDMRTG</sequence>
<dbReference type="EMBL" id="BAABAE010000003">
    <property type="protein sequence ID" value="GAA3737526.1"/>
    <property type="molecule type" value="Genomic_DNA"/>
</dbReference>
<accession>A0ABP7FE95</accession>